<dbReference type="EMBL" id="MN035774">
    <property type="protein sequence ID" value="QDH90772.1"/>
    <property type="molecule type" value="Genomic_RNA"/>
</dbReference>
<organism evidence="1">
    <name type="scientific">Leviviridae sp</name>
    <dbReference type="NCBI Taxonomy" id="2027243"/>
    <lineage>
        <taxon>Viruses</taxon>
        <taxon>Riboviria</taxon>
        <taxon>Orthornavirae</taxon>
        <taxon>Lenarviricota</taxon>
        <taxon>Leviviricetes</taxon>
        <taxon>Norzivirales</taxon>
        <taxon>Fiersviridae</taxon>
    </lineage>
</organism>
<sequence length="151" mass="16605">MLAVWLGRIEPTWFFNHVWTFVQSLNKEMPSVFADPQSITINAIANSLPRVAQGVNTATYSLADRSIQLLLSHQFTTSRARHTVRLNHKQLTADPYSTGSSFDASMSAYLVIDVPLLGYTQTVQKQVVDGLTLFTTTSTGANITKILGGES</sequence>
<reference evidence="1" key="1">
    <citation type="submission" date="2019-05" db="EMBL/GenBank/DDBJ databases">
        <title>Metatranscriptomic reconstruction reveals RNA viruses with the potential to shape carbon cycling in soil.</title>
        <authorList>
            <person name="Starr E.P."/>
            <person name="Nuccio E."/>
            <person name="Pett-Ridge J."/>
            <person name="Banfield J.F."/>
            <person name="Firestone M.K."/>
        </authorList>
    </citation>
    <scope>NUCLEOTIDE SEQUENCE</scope>
    <source>
        <strain evidence="1">H2_Rhizo_Litter_49_scaffold_1704_e_2950</strain>
    </source>
</reference>
<evidence type="ECO:0000313" key="1">
    <source>
        <dbReference type="EMBL" id="QDH90772.1"/>
    </source>
</evidence>
<gene>
    <name evidence="1" type="ORF">H2RhizoL491704e2950_000002</name>
</gene>
<proteinExistence type="predicted"/>
<dbReference type="Gene3D" id="2.40.160.220">
    <property type="match status" value="1"/>
</dbReference>
<protein>
    <submittedName>
        <fullName evidence="1">Uncharacterized protein</fullName>
    </submittedName>
</protein>
<accession>A0A514DAY4</accession>
<name>A0A514DAY4_9VIRU</name>